<protein>
    <submittedName>
        <fullName evidence="6">Spermidine/putrescine transport system substrate-binding protein</fullName>
    </submittedName>
</protein>
<dbReference type="PROSITE" id="PS51318">
    <property type="entry name" value="TAT"/>
    <property type="match status" value="1"/>
</dbReference>
<keyword evidence="3 5" id="KW-0732">Signal</keyword>
<keyword evidence="2" id="KW-0813">Transport</keyword>
<comment type="caution">
    <text evidence="6">The sequence shown here is derived from an EMBL/GenBank/DDBJ whole genome shotgun (WGS) entry which is preliminary data.</text>
</comment>
<dbReference type="PANTHER" id="PTHR30222:SF17">
    <property type="entry name" value="SPERMIDINE_PUTRESCINE-BINDING PERIPLASMIC PROTEIN"/>
    <property type="match status" value="1"/>
</dbReference>
<keyword evidence="4" id="KW-0574">Periplasm</keyword>
<proteinExistence type="predicted"/>
<evidence type="ECO:0000256" key="2">
    <source>
        <dbReference type="ARBA" id="ARBA00022448"/>
    </source>
</evidence>
<evidence type="ECO:0000256" key="1">
    <source>
        <dbReference type="ARBA" id="ARBA00004418"/>
    </source>
</evidence>
<dbReference type="InterPro" id="IPR001188">
    <property type="entry name" value="Sperm_putr-bd"/>
</dbReference>
<evidence type="ECO:0000313" key="7">
    <source>
        <dbReference type="Proteomes" id="UP000585681"/>
    </source>
</evidence>
<dbReference type="Gene3D" id="3.40.190.10">
    <property type="entry name" value="Periplasmic binding protein-like II"/>
    <property type="match status" value="2"/>
</dbReference>
<evidence type="ECO:0000256" key="5">
    <source>
        <dbReference type="SAM" id="SignalP"/>
    </source>
</evidence>
<dbReference type="Proteomes" id="UP000585681">
    <property type="component" value="Unassembled WGS sequence"/>
</dbReference>
<dbReference type="Pfam" id="PF13416">
    <property type="entry name" value="SBP_bac_8"/>
    <property type="match status" value="1"/>
</dbReference>
<dbReference type="PANTHER" id="PTHR30222">
    <property type="entry name" value="SPERMIDINE/PUTRESCINE-BINDING PERIPLASMIC PROTEIN"/>
    <property type="match status" value="1"/>
</dbReference>
<keyword evidence="7" id="KW-1185">Reference proteome</keyword>
<dbReference type="RefSeq" id="WP_037207102.1">
    <property type="nucleotide sequence ID" value="NZ_JACIEQ010000005.1"/>
</dbReference>
<dbReference type="GO" id="GO:0015846">
    <property type="term" value="P:polyamine transport"/>
    <property type="evidence" value="ECO:0007669"/>
    <property type="project" value="InterPro"/>
</dbReference>
<dbReference type="InterPro" id="IPR006059">
    <property type="entry name" value="SBP"/>
</dbReference>
<name>A0A840CL68_9RHOB</name>
<dbReference type="GO" id="GO:0042597">
    <property type="term" value="C:periplasmic space"/>
    <property type="evidence" value="ECO:0007669"/>
    <property type="project" value="UniProtKB-SubCell"/>
</dbReference>
<feature type="signal peptide" evidence="5">
    <location>
        <begin position="1"/>
        <end position="29"/>
    </location>
</feature>
<dbReference type="EMBL" id="JACIEQ010000005">
    <property type="protein sequence ID" value="MBB4023476.1"/>
    <property type="molecule type" value="Genomic_DNA"/>
</dbReference>
<accession>A0A840CL68</accession>
<organism evidence="6 7">
    <name type="scientific">Actibacterium naphthalenivorans</name>
    <dbReference type="NCBI Taxonomy" id="1614693"/>
    <lineage>
        <taxon>Bacteria</taxon>
        <taxon>Pseudomonadati</taxon>
        <taxon>Pseudomonadota</taxon>
        <taxon>Alphaproteobacteria</taxon>
        <taxon>Rhodobacterales</taxon>
        <taxon>Roseobacteraceae</taxon>
        <taxon>Actibacterium</taxon>
    </lineage>
</organism>
<dbReference type="PRINTS" id="PR00909">
    <property type="entry name" value="SPERMDNBNDNG"/>
</dbReference>
<reference evidence="6" key="1">
    <citation type="submission" date="2020-08" db="EMBL/GenBank/DDBJ databases">
        <title>Genomic Encyclopedia of Type Strains, Phase IV (KMG-IV): sequencing the most valuable type-strain genomes for metagenomic binning, comparative biology and taxonomic classification.</title>
        <authorList>
            <person name="Goeker M."/>
        </authorList>
    </citation>
    <scope>NUCLEOTIDE SEQUENCE [LARGE SCALE GENOMIC DNA]</scope>
    <source>
        <strain evidence="6">DSM 105040</strain>
    </source>
</reference>
<evidence type="ECO:0000256" key="4">
    <source>
        <dbReference type="ARBA" id="ARBA00022764"/>
    </source>
</evidence>
<sequence>MNFTRRTALQLTGAALAAPAVLKATDALASSGSVKVFAWQDYIQPNIAEKFEADTGIKLELTTYGSNDEAESTVRANGGKGFDVVFPSITNSAGYLDDNGETYFATVPAAVNTGNVIPSFLRDSASLGGQFKGEQILLPFDWGTEGITLNRGKLPIADADISFGDLFLQEAAKGAAAFRQKSAIMGVGLYLDAVGEVPSNRMLDVYKSEDDARRVWGAVTKWILEHKENIGAFWNNATEATAAFKEAGCVIGQTWDTTGLLLNREDKNFVYRAPKEGIITWLDSFGMLKQAENPEQAVAFMNFMLQPEVGGMFANNTGYNSAVAGAADFASAEFKAQFNEVYTPEVLGNMWWWQADTPFFAPIRNEFVEIITNA</sequence>
<evidence type="ECO:0000313" key="6">
    <source>
        <dbReference type="EMBL" id="MBB4023476.1"/>
    </source>
</evidence>
<dbReference type="AlphaFoldDB" id="A0A840CL68"/>
<dbReference type="SUPFAM" id="SSF53850">
    <property type="entry name" value="Periplasmic binding protein-like II"/>
    <property type="match status" value="1"/>
</dbReference>
<gene>
    <name evidence="6" type="ORF">GGR17_003305</name>
</gene>
<dbReference type="GO" id="GO:0019808">
    <property type="term" value="F:polyamine binding"/>
    <property type="evidence" value="ECO:0007669"/>
    <property type="project" value="InterPro"/>
</dbReference>
<feature type="chain" id="PRO_5032322547" evidence="5">
    <location>
        <begin position="30"/>
        <end position="374"/>
    </location>
</feature>
<evidence type="ECO:0000256" key="3">
    <source>
        <dbReference type="ARBA" id="ARBA00022729"/>
    </source>
</evidence>
<dbReference type="InterPro" id="IPR006311">
    <property type="entry name" value="TAT_signal"/>
</dbReference>
<comment type="subcellular location">
    <subcellularLocation>
        <location evidence="1">Periplasm</location>
    </subcellularLocation>
</comment>